<dbReference type="Pfam" id="PF00270">
    <property type="entry name" value="DEAD"/>
    <property type="match status" value="1"/>
</dbReference>
<dbReference type="GO" id="GO:0016787">
    <property type="term" value="F:hydrolase activity"/>
    <property type="evidence" value="ECO:0007669"/>
    <property type="project" value="UniProtKB-KW"/>
</dbReference>
<feature type="compositionally biased region" description="Low complexity" evidence="14">
    <location>
        <begin position="337"/>
        <end position="347"/>
    </location>
</feature>
<comment type="caution">
    <text evidence="17">The sequence shown here is derived from an EMBL/GenBank/DDBJ whole genome shotgun (WGS) entry which is preliminary data.</text>
</comment>
<evidence type="ECO:0000256" key="14">
    <source>
        <dbReference type="SAM" id="MobiDB-lite"/>
    </source>
</evidence>
<feature type="compositionally biased region" description="Basic and acidic residues" evidence="14">
    <location>
        <begin position="176"/>
        <end position="190"/>
    </location>
</feature>
<feature type="coiled-coil region" evidence="13">
    <location>
        <begin position="1299"/>
        <end position="1326"/>
    </location>
</feature>
<dbReference type="InterPro" id="IPR007502">
    <property type="entry name" value="Helicase-assoc_dom"/>
</dbReference>
<gene>
    <name evidence="17" type="ORF">VP01_13g5</name>
</gene>
<dbReference type="OrthoDB" id="10253254at2759"/>
<dbReference type="Gene3D" id="3.40.50.300">
    <property type="entry name" value="P-loop containing nucleotide triphosphate hydrolases"/>
    <property type="match status" value="2"/>
</dbReference>
<dbReference type="InterPro" id="IPR011709">
    <property type="entry name" value="DEAD-box_helicase_OB_fold"/>
</dbReference>
<keyword evidence="7" id="KW-0067">ATP-binding</keyword>
<dbReference type="InterPro" id="IPR011545">
    <property type="entry name" value="DEAD/DEAH_box_helicase_dom"/>
</dbReference>
<dbReference type="VEuPathDB" id="FungiDB:VP01_13g5"/>
<dbReference type="SUPFAM" id="SSF52540">
    <property type="entry name" value="P-loop containing nucleoside triphosphate hydrolases"/>
    <property type="match status" value="1"/>
</dbReference>
<dbReference type="FunFam" id="1.20.120.1080:FF:000018">
    <property type="entry name" value="Pre-mRNA-splicing factor ATP-dependent RNA helicase prp16"/>
    <property type="match status" value="1"/>
</dbReference>
<keyword evidence="6" id="KW-0347">Helicase</keyword>
<dbReference type="InterPro" id="IPR027417">
    <property type="entry name" value="P-loop_NTPase"/>
</dbReference>
<dbReference type="GO" id="GO:0000398">
    <property type="term" value="P:mRNA splicing, via spliceosome"/>
    <property type="evidence" value="ECO:0007669"/>
    <property type="project" value="UniProtKB-ARBA"/>
</dbReference>
<evidence type="ECO:0000256" key="1">
    <source>
        <dbReference type="ARBA" id="ARBA00004123"/>
    </source>
</evidence>
<feature type="domain" description="Helicase ATP-binding" evidence="15">
    <location>
        <begin position="666"/>
        <end position="829"/>
    </location>
</feature>
<dbReference type="InterPro" id="IPR002464">
    <property type="entry name" value="DNA/RNA_helicase_DEAH_CS"/>
</dbReference>
<evidence type="ECO:0000256" key="9">
    <source>
        <dbReference type="ARBA" id="ARBA00023242"/>
    </source>
</evidence>
<dbReference type="Pfam" id="PF04408">
    <property type="entry name" value="WHD_HA2"/>
    <property type="match status" value="1"/>
</dbReference>
<comment type="similarity">
    <text evidence="10">Belongs to the DEAD box helicase family. DEAH subfamily. PRP16 sub-subfamily.</text>
</comment>
<feature type="region of interest" description="Disordered" evidence="14">
    <location>
        <begin position="118"/>
        <end position="386"/>
    </location>
</feature>
<evidence type="ECO:0000313" key="17">
    <source>
        <dbReference type="EMBL" id="KNZ61434.1"/>
    </source>
</evidence>
<feature type="compositionally biased region" description="Polar residues" evidence="14">
    <location>
        <begin position="309"/>
        <end position="322"/>
    </location>
</feature>
<protein>
    <recommendedName>
        <fullName evidence="12">Pre-mRNA-splicing factor ATP-dependent RNA helicase PRP16</fullName>
        <ecNumber evidence="2">3.6.4.13</ecNumber>
    </recommendedName>
</protein>
<feature type="compositionally biased region" description="Basic and acidic residues" evidence="14">
    <location>
        <begin position="143"/>
        <end position="152"/>
    </location>
</feature>
<evidence type="ECO:0000256" key="13">
    <source>
        <dbReference type="SAM" id="Coils"/>
    </source>
</evidence>
<dbReference type="PROSITE" id="PS00690">
    <property type="entry name" value="DEAH_ATP_HELICASE"/>
    <property type="match status" value="1"/>
</dbReference>
<evidence type="ECO:0000256" key="8">
    <source>
        <dbReference type="ARBA" id="ARBA00023187"/>
    </source>
</evidence>
<keyword evidence="8" id="KW-0508">mRNA splicing</keyword>
<evidence type="ECO:0000259" key="16">
    <source>
        <dbReference type="PROSITE" id="PS51194"/>
    </source>
</evidence>
<evidence type="ECO:0000256" key="6">
    <source>
        <dbReference type="ARBA" id="ARBA00022806"/>
    </source>
</evidence>
<keyword evidence="13" id="KW-0175">Coiled coil</keyword>
<dbReference type="SMART" id="SM00487">
    <property type="entry name" value="DEXDc"/>
    <property type="match status" value="1"/>
</dbReference>
<dbReference type="GO" id="GO:0034458">
    <property type="term" value="F:3'-5' RNA helicase activity"/>
    <property type="evidence" value="ECO:0007669"/>
    <property type="project" value="TreeGrafter"/>
</dbReference>
<dbReference type="PROSITE" id="PS51194">
    <property type="entry name" value="HELICASE_CTER"/>
    <property type="match status" value="1"/>
</dbReference>
<evidence type="ECO:0000256" key="11">
    <source>
        <dbReference type="ARBA" id="ARBA00047984"/>
    </source>
</evidence>
<evidence type="ECO:0000256" key="3">
    <source>
        <dbReference type="ARBA" id="ARBA00022664"/>
    </source>
</evidence>
<dbReference type="GO" id="GO:0005524">
    <property type="term" value="F:ATP binding"/>
    <property type="evidence" value="ECO:0007669"/>
    <property type="project" value="UniProtKB-KW"/>
</dbReference>
<dbReference type="Pfam" id="PF00271">
    <property type="entry name" value="Helicase_C"/>
    <property type="match status" value="1"/>
</dbReference>
<feature type="region of interest" description="Disordered" evidence="14">
    <location>
        <begin position="421"/>
        <end position="451"/>
    </location>
</feature>
<dbReference type="Proteomes" id="UP000037035">
    <property type="component" value="Unassembled WGS sequence"/>
</dbReference>
<accession>A0A0L6VL58</accession>
<feature type="compositionally biased region" description="Low complexity" evidence="14">
    <location>
        <begin position="295"/>
        <end position="308"/>
    </location>
</feature>
<dbReference type="EMBL" id="LAVV01004444">
    <property type="protein sequence ID" value="KNZ61434.1"/>
    <property type="molecule type" value="Genomic_DNA"/>
</dbReference>
<dbReference type="STRING" id="27349.A0A0L6VL58"/>
<evidence type="ECO:0000256" key="7">
    <source>
        <dbReference type="ARBA" id="ARBA00022840"/>
    </source>
</evidence>
<keyword evidence="5" id="KW-0378">Hydrolase</keyword>
<evidence type="ECO:0000256" key="12">
    <source>
        <dbReference type="ARBA" id="ARBA00070009"/>
    </source>
</evidence>
<name>A0A0L6VL58_9BASI</name>
<feature type="compositionally biased region" description="Low complexity" evidence="14">
    <location>
        <begin position="122"/>
        <end position="134"/>
    </location>
</feature>
<feature type="domain" description="Helicase C-terminal" evidence="16">
    <location>
        <begin position="851"/>
        <end position="1026"/>
    </location>
</feature>
<comment type="subcellular location">
    <subcellularLocation>
        <location evidence="1">Nucleus</location>
    </subcellularLocation>
</comment>
<keyword evidence="4" id="KW-0547">Nucleotide-binding</keyword>
<feature type="compositionally biased region" description="Basic and acidic residues" evidence="14">
    <location>
        <begin position="285"/>
        <end position="294"/>
    </location>
</feature>
<keyword evidence="18" id="KW-1185">Reference proteome</keyword>
<organism evidence="17 18">
    <name type="scientific">Puccinia sorghi</name>
    <dbReference type="NCBI Taxonomy" id="27349"/>
    <lineage>
        <taxon>Eukaryota</taxon>
        <taxon>Fungi</taxon>
        <taxon>Dikarya</taxon>
        <taxon>Basidiomycota</taxon>
        <taxon>Pucciniomycotina</taxon>
        <taxon>Pucciniomycetes</taxon>
        <taxon>Pucciniales</taxon>
        <taxon>Pucciniaceae</taxon>
        <taxon>Puccinia</taxon>
    </lineage>
</organism>
<keyword evidence="3" id="KW-0507">mRNA processing</keyword>
<proteinExistence type="inferred from homology"/>
<dbReference type="InterPro" id="IPR001650">
    <property type="entry name" value="Helicase_C-like"/>
</dbReference>
<evidence type="ECO:0000256" key="4">
    <source>
        <dbReference type="ARBA" id="ARBA00022741"/>
    </source>
</evidence>
<comment type="catalytic activity">
    <reaction evidence="11">
        <text>ATP + H2O = ADP + phosphate + H(+)</text>
        <dbReference type="Rhea" id="RHEA:13065"/>
        <dbReference type="ChEBI" id="CHEBI:15377"/>
        <dbReference type="ChEBI" id="CHEBI:15378"/>
        <dbReference type="ChEBI" id="CHEBI:30616"/>
        <dbReference type="ChEBI" id="CHEBI:43474"/>
        <dbReference type="ChEBI" id="CHEBI:456216"/>
        <dbReference type="EC" id="3.6.4.13"/>
    </reaction>
</comment>
<dbReference type="Pfam" id="PF21010">
    <property type="entry name" value="HA2_C"/>
    <property type="match status" value="1"/>
</dbReference>
<keyword evidence="9" id="KW-0539">Nucleus</keyword>
<dbReference type="Gene3D" id="1.20.120.1080">
    <property type="match status" value="1"/>
</dbReference>
<dbReference type="PROSITE" id="PS51192">
    <property type="entry name" value="HELICASE_ATP_BIND_1"/>
    <property type="match status" value="1"/>
</dbReference>
<evidence type="ECO:0000256" key="10">
    <source>
        <dbReference type="ARBA" id="ARBA00038040"/>
    </source>
</evidence>
<dbReference type="GO" id="GO:0005681">
    <property type="term" value="C:spliceosomal complex"/>
    <property type="evidence" value="ECO:0007669"/>
    <property type="project" value="UniProtKB-ARBA"/>
</dbReference>
<evidence type="ECO:0000256" key="2">
    <source>
        <dbReference type="ARBA" id="ARBA00012552"/>
    </source>
</evidence>
<dbReference type="InterPro" id="IPR048333">
    <property type="entry name" value="HA2_WH"/>
</dbReference>
<dbReference type="SMART" id="SM00490">
    <property type="entry name" value="HELICc"/>
    <property type="match status" value="1"/>
</dbReference>
<reference evidence="17 18" key="1">
    <citation type="submission" date="2015-08" db="EMBL/GenBank/DDBJ databases">
        <title>Next Generation Sequencing and Analysis of the Genome of Puccinia sorghi L Schw, the Causal Agent of Maize Common Rust.</title>
        <authorList>
            <person name="Rochi L."/>
            <person name="Burguener G."/>
            <person name="Darino M."/>
            <person name="Turjanski A."/>
            <person name="Kreff E."/>
            <person name="Dieguez M.J."/>
            <person name="Sacco F."/>
        </authorList>
    </citation>
    <scope>NUCLEOTIDE SEQUENCE [LARGE SCALE GENOMIC DNA]</scope>
    <source>
        <strain evidence="17 18">RO10H11247</strain>
    </source>
</reference>
<sequence length="1356" mass="152818">MTVTTALDQFINDLSVEVSQRIGLHQPNQILTKRIIQLFQSKTGNTISTFSKNIKSFGRFDDAFINSIWNQLSERDDLAVFSQSIDLSANPSQGFTNGLNLTGDGKRVVPPMVIQDRDMLEPSSSPAPGGLSLPKKQNGSLRVGKEEDEKHVFKAPQPARGSELGLDHLAMRKRAEKLQLEERDSKKHCPEGGSNSEEQPEFKMPTRPASQRFNRRQRPDDTPSHGPGLPPTAQAKLDEHRRKRAAQAAQEQYDSRNAKPNSEGALKEFRARANRSQKLGPPRSHPRDEARSNPRESNSSRSSQVPNSITDTPSSGRASSQMIKGRAWESTPLTSISGSSQSKKSQGTPWSSTPRSSARVPKEREWDTPRTQVDADLGPPPDSGIDAREWEEEQMRLDRDWYNHEEGNALDDEYNNPFASWEEESSAAGAADEKGKKRMSATQAARHEEQQLWEEQQLRMSGTGNKNRRKLDLDFTDEEESRVHLLIHDLKPPFLDGRLIFTKQLEPVNPIKDPTSDLAIFSKKGSVLVREQRMRKEREKAAAKVAALGGTTLGNLTGVKEEEEVDGEFLCIFERTCEPTRHSIRTCVRTQLFLAIDQAALDVAKDLEDSTRNEQDSQSDSHAARKDSQFASHLKKSEGVSQFAKTKSLKQQRQYLPAFACRERLLKQIRENQVTIVIGETGSGKTTQLGQFLHEEGYTNYGIIGCTQPRRVAAMSVAKRVSEEMECVLGEEVGYAIRFEDCTSDKTVVKFMTDGVLLRESLNEGDLDRYSVIILDEAHERSLSTDVLMGLLRKILSRRRDLKLIVTSATMNAEKFSRFFDDAPDFTIPGRTFPVDILFSKTPCEDYVDSAVKQALQIHLSSPPGDILIFMTGQEDIEVTCQVIKDRLKQLDNPPFLAVLPIYSQMPADLQAKIFESTQDGRRKCIVATNIAETSLTVDGIMYVIDSGFSKLKVYNPRVGMDALQITPISQANANQRSGRAGRTGSGTCYRLYTEQAFRDELFPNTIPEIQRTNLANTVLLLKSLGVKNLLEFNFMDPPPQENILNSMYQLWTLGALDNVGELTPEGRKMSDFPMEPSLAKMLLTSVEYKCSAEMVTIVSMLSVPSVFYRPKERAEESDSAREKFFVPESDHLTLLNTYTQWKTNGFNDLWASKHFLHPKLLRKAREVREQLVDIMKVQKLEVIACGTDWDVIRKCICAGYFHQAAKVKGIGEYQNCRTGVPMQLHPTSALYGLGFLPDYVVYHELILTSKEYMQCVTSVDPYWLAELGPAFFSVREQHFTEKDRRVADEKFNRQTELQMEMENDRKRKESEMEELKKAKMMASQTPRILGVGGPQLARLAGSGLTPRRTPRRFGM</sequence>
<evidence type="ECO:0000259" key="15">
    <source>
        <dbReference type="PROSITE" id="PS51192"/>
    </source>
</evidence>
<dbReference type="CDD" id="cd18791">
    <property type="entry name" value="SF2_C_RHA"/>
    <property type="match status" value="1"/>
</dbReference>
<dbReference type="EC" id="3.6.4.13" evidence="2"/>
<evidence type="ECO:0000313" key="18">
    <source>
        <dbReference type="Proteomes" id="UP000037035"/>
    </source>
</evidence>
<dbReference type="SMART" id="SM00847">
    <property type="entry name" value="HA2"/>
    <property type="match status" value="1"/>
</dbReference>
<dbReference type="PANTHER" id="PTHR18934:SF91">
    <property type="entry name" value="PRE-MRNA-SPLICING FACTOR ATP-DEPENDENT RNA HELICASE PRP16"/>
    <property type="match status" value="1"/>
</dbReference>
<dbReference type="InterPro" id="IPR014001">
    <property type="entry name" value="Helicase_ATP-bd"/>
</dbReference>
<dbReference type="PANTHER" id="PTHR18934">
    <property type="entry name" value="ATP-DEPENDENT RNA HELICASE"/>
    <property type="match status" value="1"/>
</dbReference>
<dbReference type="FunFam" id="3.40.50.300:FF:000007">
    <property type="entry name" value="Pre-mRNA-splicing factor ATP-dependent RNA helicase"/>
    <property type="match status" value="1"/>
</dbReference>
<evidence type="ECO:0000256" key="5">
    <source>
        <dbReference type="ARBA" id="ARBA00022801"/>
    </source>
</evidence>
<dbReference type="GO" id="GO:0003723">
    <property type="term" value="F:RNA binding"/>
    <property type="evidence" value="ECO:0007669"/>
    <property type="project" value="TreeGrafter"/>
</dbReference>
<dbReference type="Pfam" id="PF07717">
    <property type="entry name" value="OB_NTP_bind"/>
    <property type="match status" value="1"/>
</dbReference>
<feature type="region of interest" description="Disordered" evidence="14">
    <location>
        <begin position="607"/>
        <end position="633"/>
    </location>
</feature>
<dbReference type="FunFam" id="3.40.50.300:FF:000313">
    <property type="entry name" value="Pre-mRNA-splicing factor ATP-dependent RNA helicase PRP16"/>
    <property type="match status" value="1"/>
</dbReference>